<evidence type="ECO:0000256" key="1">
    <source>
        <dbReference type="ARBA" id="ARBA00001974"/>
    </source>
</evidence>
<dbReference type="InterPro" id="IPR012255">
    <property type="entry name" value="ETF_b"/>
</dbReference>
<accession>A0A939E1H4</accession>
<dbReference type="AlphaFoldDB" id="A0A939E1H4"/>
<dbReference type="CDD" id="cd01714">
    <property type="entry name" value="ETF_beta"/>
    <property type="match status" value="1"/>
</dbReference>
<sequence>MPTMVVLVKHVPDSWSPRRLEDDYTLDRDGVDEVIDEINEHAMEQALRIREADPEAGWTITALSVGTERADAALRKAIAMGADQAVLVTDPVLAGSDLLGTAWAITNAIDALGAPVDLVVAGNASSDGKMGALAGVLGEYRGVPACTNLDRVEVKGGTVSGTRTTAEGSWEVSAPLPAVISVTEQSGKARFPNFKGIMAAKKATITVLSAADCGIDAATVGLDNAATVVTAATERPERTRGEIIRDTGDAAEKIADFLEKQKLI</sequence>
<protein>
    <recommendedName>
        <fullName evidence="4">Electron transfer flavoprotein subunit beta</fullName>
    </recommendedName>
</protein>
<evidence type="ECO:0000256" key="6">
    <source>
        <dbReference type="ARBA" id="ARBA00022982"/>
    </source>
</evidence>
<feature type="domain" description="Electron transfer flavoprotein alpha/beta-subunit N-terminal" evidence="8">
    <location>
        <begin position="23"/>
        <end position="217"/>
    </location>
</feature>
<dbReference type="RefSeq" id="WP_207279417.1">
    <property type="nucleotide sequence ID" value="NZ_JAFLEQ010000016.1"/>
</dbReference>
<keyword evidence="10" id="KW-1185">Reference proteome</keyword>
<evidence type="ECO:0000313" key="9">
    <source>
        <dbReference type="EMBL" id="MBN9644968.1"/>
    </source>
</evidence>
<dbReference type="GO" id="GO:0005829">
    <property type="term" value="C:cytosol"/>
    <property type="evidence" value="ECO:0007669"/>
    <property type="project" value="TreeGrafter"/>
</dbReference>
<dbReference type="PANTHER" id="PTHR21294:SF8">
    <property type="entry name" value="ELECTRON TRANSFER FLAVOPROTEIN SUBUNIT BETA"/>
    <property type="match status" value="1"/>
</dbReference>
<keyword evidence="5" id="KW-0813">Transport</keyword>
<dbReference type="PIRSF" id="PIRSF000090">
    <property type="entry name" value="Beta-ETF"/>
    <property type="match status" value="1"/>
</dbReference>
<evidence type="ECO:0000256" key="5">
    <source>
        <dbReference type="ARBA" id="ARBA00022448"/>
    </source>
</evidence>
<reference evidence="9" key="1">
    <citation type="submission" date="2021-03" db="EMBL/GenBank/DDBJ databases">
        <authorList>
            <person name="Sun Q."/>
        </authorList>
    </citation>
    <scope>NUCLEOTIDE SEQUENCE</scope>
    <source>
        <strain evidence="9">CCM 8862</strain>
    </source>
</reference>
<comment type="subunit">
    <text evidence="3">Heterodimer of an alpha and a beta subunit.</text>
</comment>
<organism evidence="9 10">
    <name type="scientific">Corynebacterium mendelii</name>
    <dbReference type="NCBI Taxonomy" id="2765362"/>
    <lineage>
        <taxon>Bacteria</taxon>
        <taxon>Bacillati</taxon>
        <taxon>Actinomycetota</taxon>
        <taxon>Actinomycetes</taxon>
        <taxon>Mycobacteriales</taxon>
        <taxon>Corynebacteriaceae</taxon>
        <taxon>Corynebacterium</taxon>
    </lineage>
</organism>
<dbReference type="EMBL" id="JAFLEQ010000016">
    <property type="protein sequence ID" value="MBN9644968.1"/>
    <property type="molecule type" value="Genomic_DNA"/>
</dbReference>
<dbReference type="Pfam" id="PF01012">
    <property type="entry name" value="ETF"/>
    <property type="match status" value="1"/>
</dbReference>
<dbReference type="SMART" id="SM00893">
    <property type="entry name" value="ETF"/>
    <property type="match status" value="1"/>
</dbReference>
<dbReference type="Gene3D" id="3.40.50.620">
    <property type="entry name" value="HUPs"/>
    <property type="match status" value="1"/>
</dbReference>
<evidence type="ECO:0000259" key="8">
    <source>
        <dbReference type="SMART" id="SM00893"/>
    </source>
</evidence>
<dbReference type="SUPFAM" id="SSF52402">
    <property type="entry name" value="Adenine nucleotide alpha hydrolases-like"/>
    <property type="match status" value="1"/>
</dbReference>
<comment type="cofactor">
    <cofactor evidence="1">
        <name>FAD</name>
        <dbReference type="ChEBI" id="CHEBI:57692"/>
    </cofactor>
</comment>
<comment type="similarity">
    <text evidence="2">Belongs to the ETF beta-subunit/FixA family.</text>
</comment>
<gene>
    <name evidence="9" type="ORF">JZY06_10150</name>
</gene>
<dbReference type="InterPro" id="IPR033948">
    <property type="entry name" value="ETF_beta_N"/>
</dbReference>
<dbReference type="GO" id="GO:0009055">
    <property type="term" value="F:electron transfer activity"/>
    <property type="evidence" value="ECO:0007669"/>
    <property type="project" value="InterPro"/>
</dbReference>
<dbReference type="InterPro" id="IPR014729">
    <property type="entry name" value="Rossmann-like_a/b/a_fold"/>
</dbReference>
<dbReference type="InterPro" id="IPR014730">
    <property type="entry name" value="ETF_a/b_N"/>
</dbReference>
<name>A0A939E1H4_9CORY</name>
<proteinExistence type="inferred from homology"/>
<evidence type="ECO:0000313" key="10">
    <source>
        <dbReference type="Proteomes" id="UP000664332"/>
    </source>
</evidence>
<dbReference type="Proteomes" id="UP000664332">
    <property type="component" value="Unassembled WGS sequence"/>
</dbReference>
<evidence type="ECO:0000256" key="2">
    <source>
        <dbReference type="ARBA" id="ARBA00007557"/>
    </source>
</evidence>
<keyword evidence="6" id="KW-0249">Electron transport</keyword>
<evidence type="ECO:0000256" key="7">
    <source>
        <dbReference type="ARBA" id="ARBA00025649"/>
    </source>
</evidence>
<evidence type="ECO:0000256" key="4">
    <source>
        <dbReference type="ARBA" id="ARBA00016797"/>
    </source>
</evidence>
<dbReference type="PANTHER" id="PTHR21294">
    <property type="entry name" value="ELECTRON TRANSFER FLAVOPROTEIN BETA-SUBUNIT"/>
    <property type="match status" value="1"/>
</dbReference>
<evidence type="ECO:0000256" key="3">
    <source>
        <dbReference type="ARBA" id="ARBA00011355"/>
    </source>
</evidence>
<comment type="caution">
    <text evidence="9">The sequence shown here is derived from an EMBL/GenBank/DDBJ whole genome shotgun (WGS) entry which is preliminary data.</text>
</comment>
<comment type="function">
    <text evidence="7">The electron transfer flavoprotein serves as a specific electron acceptor for other dehydrogenases. It transfers the electrons to the main respiratory chain via ETF-ubiquinone oxidoreductase (ETF dehydrogenase).</text>
</comment>